<dbReference type="Gene3D" id="1.10.10.10">
    <property type="entry name" value="Winged helix-like DNA-binding domain superfamily/Winged helix DNA-binding domain"/>
    <property type="match status" value="1"/>
</dbReference>
<dbReference type="Pfam" id="PF13191">
    <property type="entry name" value="AAA_16"/>
    <property type="match status" value="1"/>
</dbReference>
<dbReference type="SUPFAM" id="SSF46894">
    <property type="entry name" value="C-terminal effector domain of the bipartite response regulators"/>
    <property type="match status" value="1"/>
</dbReference>
<dbReference type="InterPro" id="IPR036388">
    <property type="entry name" value="WH-like_DNA-bd_sf"/>
</dbReference>
<dbReference type="PANTHER" id="PTHR35807:SF2">
    <property type="entry name" value="TRANSCRIPTIONAL ACTIVATOR DOMAIN"/>
    <property type="match status" value="1"/>
</dbReference>
<keyword evidence="1" id="KW-0902">Two-component regulatory system</keyword>
<keyword evidence="4" id="KW-1185">Reference proteome</keyword>
<dbReference type="Gene3D" id="3.40.50.300">
    <property type="entry name" value="P-loop containing nucleotide triphosphate hydrolases"/>
    <property type="match status" value="1"/>
</dbReference>
<dbReference type="InterPro" id="IPR051677">
    <property type="entry name" value="AfsR-DnrI-RedD_regulator"/>
</dbReference>
<dbReference type="InterPro" id="IPR027417">
    <property type="entry name" value="P-loop_NTPase"/>
</dbReference>
<dbReference type="Pfam" id="PF03704">
    <property type="entry name" value="BTAD"/>
    <property type="match status" value="1"/>
</dbReference>
<dbReference type="PANTHER" id="PTHR35807">
    <property type="entry name" value="TRANSCRIPTIONAL REGULATOR REDD-RELATED"/>
    <property type="match status" value="1"/>
</dbReference>
<evidence type="ECO:0000259" key="2">
    <source>
        <dbReference type="SMART" id="SM01043"/>
    </source>
</evidence>
<keyword evidence="3" id="KW-0067">ATP-binding</keyword>
<accession>A0ABW6IPY4</accession>
<dbReference type="Proteomes" id="UP001600424">
    <property type="component" value="Unassembled WGS sequence"/>
</dbReference>
<evidence type="ECO:0000313" key="3">
    <source>
        <dbReference type="EMBL" id="MFE5978967.1"/>
    </source>
</evidence>
<dbReference type="GO" id="GO:0005524">
    <property type="term" value="F:ATP binding"/>
    <property type="evidence" value="ECO:0007669"/>
    <property type="project" value="UniProtKB-KW"/>
</dbReference>
<dbReference type="RefSeq" id="WP_386256473.1">
    <property type="nucleotide sequence ID" value="NZ_JBHTRV010000003.1"/>
</dbReference>
<organism evidence="3 4">
    <name type="scientific">Streptomyces wedmorensis</name>
    <dbReference type="NCBI Taxonomy" id="43759"/>
    <lineage>
        <taxon>Bacteria</taxon>
        <taxon>Bacillati</taxon>
        <taxon>Actinomycetota</taxon>
        <taxon>Actinomycetes</taxon>
        <taxon>Kitasatosporales</taxon>
        <taxon>Streptomycetaceae</taxon>
        <taxon>Streptomyces</taxon>
    </lineage>
</organism>
<evidence type="ECO:0000313" key="4">
    <source>
        <dbReference type="Proteomes" id="UP001600424"/>
    </source>
</evidence>
<reference evidence="3 4" key="1">
    <citation type="submission" date="2024-09" db="EMBL/GenBank/DDBJ databases">
        <title>The Natural Products Discovery Center: Release of the First 8490 Sequenced Strains for Exploring Actinobacteria Biosynthetic Diversity.</title>
        <authorList>
            <person name="Kalkreuter E."/>
            <person name="Kautsar S.A."/>
            <person name="Yang D."/>
            <person name="Bader C.D."/>
            <person name="Teijaro C.N."/>
            <person name="Fluegel L."/>
            <person name="Davis C.M."/>
            <person name="Simpson J.R."/>
            <person name="Lauterbach L."/>
            <person name="Steele A.D."/>
            <person name="Gui C."/>
            <person name="Meng S."/>
            <person name="Li G."/>
            <person name="Viehrig K."/>
            <person name="Ye F."/>
            <person name="Su P."/>
            <person name="Kiefer A.F."/>
            <person name="Nichols A."/>
            <person name="Cepeda A.J."/>
            <person name="Yan W."/>
            <person name="Fan B."/>
            <person name="Jiang Y."/>
            <person name="Adhikari A."/>
            <person name="Zheng C.-J."/>
            <person name="Schuster L."/>
            <person name="Cowan T.M."/>
            <person name="Smanski M.J."/>
            <person name="Chevrette M.G."/>
            <person name="De Carvalho L.P.S."/>
            <person name="Shen B."/>
        </authorList>
    </citation>
    <scope>NUCLEOTIDE SEQUENCE [LARGE SCALE GENOMIC DNA]</scope>
    <source>
        <strain evidence="3 4">NPDC056472</strain>
    </source>
</reference>
<gene>
    <name evidence="3" type="ORF">ACFQ63_04575</name>
</gene>
<keyword evidence="3" id="KW-0547">Nucleotide-binding</keyword>
<comment type="caution">
    <text evidence="3">The sequence shown here is derived from an EMBL/GenBank/DDBJ whole genome shotgun (WGS) entry which is preliminary data.</text>
</comment>
<dbReference type="SMART" id="SM01043">
    <property type="entry name" value="BTAD"/>
    <property type="match status" value="1"/>
</dbReference>
<dbReference type="InterPro" id="IPR041664">
    <property type="entry name" value="AAA_16"/>
</dbReference>
<dbReference type="InterPro" id="IPR005158">
    <property type="entry name" value="BTAD"/>
</dbReference>
<dbReference type="SUPFAM" id="SSF48452">
    <property type="entry name" value="TPR-like"/>
    <property type="match status" value="3"/>
</dbReference>
<sequence length="1040" mass="112371">MSGPAEPPSAPRLSLYLLGGFTAVRDDGVDIPRKWRRSTAQTLVKLLAVAPGLRRHREEVMDLLWPDASMEAAVRNLRVTLHAARHALEPELAPRVPSSYVRTEGDLLFLAPERVTVDVDDLEERARAALASGDANALSAALEALEPELLPEDRFADWAVERRRPIEVLKDQLVPALARRLVTDGRVDTAIGVLREAVDRTPADESLNLMLARIWYDLGRPRQAIRQYHACREALVDELGVRPGAEFEALHREALTALDALGTARFTHRTPEPAPLPPVIRRPERLPLFGRERPLEVLTEHASAPSGDAPLVVVRGEAGIGKTRLVSEAARRAAERGVCVLWGTSHEAEGQTPYGVFADALDAHLAGCSPEERSRVGAEHVGLATLLPSLGGGPPAAASPEEERVRLFQAVTGLLTDLASTRPVLLVLDDLHSADVGSLNLLHHLVRTAQTRRWRFIATVRDDSLGPDDARQQVLDIIVRQRMAVEIDLLRLSRSDCAGLATAAAALGGGAPGRRIASRVFQLSLGNPLFAIELSTGAEADLERMRPRSHATSEPDTEAVPDSIRRLVRGRLARLPDSARRTLAALSVAGGHAVSFTELEAVVSSGLHPALDGAQVTAALDAAAGMGIVEERDVALRGRSVLGYAFRHPLVRLACSDQLGTATRRRLHRAYADTVLRLRPDALDTLAFHLTVADDPRAPFFLRAAADRAAALYANDSACDYYQELMARLDPADKAATADARLAWGTVLRRAARYEQAEEVLRTAFQDLESAGDHEGALRATVALAEVLGRAGRPDEGLAALRAVRRYRGSNPVDRAEVGLAVGTLSFHAGRYDETLEVLRRAEPETAGLPDARRDPLRSRLLTIRAASLLVSGRGRESREAAEEALRAAERTGDAALLSSSLSVVGELARQEGRWEAARECARRAVGIARRTGDPTVLAFDQSNLAGAELLMGEHARATALAKAAVRRARSLGTSWALPYALVGLAEVELRCGRLTEAGRALRECEAATSLAHDPQVVEGMRRLSEELTAARTENGRVPG</sequence>
<feature type="domain" description="Bacterial transcriptional activator" evidence="2">
    <location>
        <begin position="117"/>
        <end position="255"/>
    </location>
</feature>
<name>A0ABW6IPY4_STRWE</name>
<dbReference type="Gene3D" id="1.25.40.10">
    <property type="entry name" value="Tetratricopeptide repeat domain"/>
    <property type="match status" value="3"/>
</dbReference>
<dbReference type="InterPro" id="IPR016032">
    <property type="entry name" value="Sig_transdc_resp-reg_C-effctor"/>
</dbReference>
<proteinExistence type="predicted"/>
<evidence type="ECO:0000256" key="1">
    <source>
        <dbReference type="ARBA" id="ARBA00023012"/>
    </source>
</evidence>
<dbReference type="InterPro" id="IPR011990">
    <property type="entry name" value="TPR-like_helical_dom_sf"/>
</dbReference>
<dbReference type="SUPFAM" id="SSF52540">
    <property type="entry name" value="P-loop containing nucleoside triphosphate hydrolases"/>
    <property type="match status" value="1"/>
</dbReference>
<protein>
    <submittedName>
        <fullName evidence="3">ATP-binding protein</fullName>
    </submittedName>
</protein>
<dbReference type="EMBL" id="JBHTRV010000003">
    <property type="protein sequence ID" value="MFE5978967.1"/>
    <property type="molecule type" value="Genomic_DNA"/>
</dbReference>